<dbReference type="EMBL" id="MU858053">
    <property type="protein sequence ID" value="KAK4218331.1"/>
    <property type="molecule type" value="Genomic_DNA"/>
</dbReference>
<accession>A0AAN7BA64</accession>
<organism evidence="8 9">
    <name type="scientific">Rhypophila decipiens</name>
    <dbReference type="NCBI Taxonomy" id="261697"/>
    <lineage>
        <taxon>Eukaryota</taxon>
        <taxon>Fungi</taxon>
        <taxon>Dikarya</taxon>
        <taxon>Ascomycota</taxon>
        <taxon>Pezizomycotina</taxon>
        <taxon>Sordariomycetes</taxon>
        <taxon>Sordariomycetidae</taxon>
        <taxon>Sordariales</taxon>
        <taxon>Naviculisporaceae</taxon>
        <taxon>Rhypophila</taxon>
    </lineage>
</organism>
<keyword evidence="2 6" id="KW-0812">Transmembrane</keyword>
<gene>
    <name evidence="8" type="ORF">QBC37DRAFT_198279</name>
</gene>
<reference evidence="8" key="2">
    <citation type="submission" date="2023-05" db="EMBL/GenBank/DDBJ databases">
        <authorList>
            <consortium name="Lawrence Berkeley National Laboratory"/>
            <person name="Steindorff A."/>
            <person name="Hensen N."/>
            <person name="Bonometti L."/>
            <person name="Westerberg I."/>
            <person name="Brannstrom I.O."/>
            <person name="Guillou S."/>
            <person name="Cros-Aarteil S."/>
            <person name="Calhoun S."/>
            <person name="Haridas S."/>
            <person name="Kuo A."/>
            <person name="Mondo S."/>
            <person name="Pangilinan J."/>
            <person name="Riley R."/>
            <person name="Labutti K."/>
            <person name="Andreopoulos B."/>
            <person name="Lipzen A."/>
            <person name="Chen C."/>
            <person name="Yanf M."/>
            <person name="Daum C."/>
            <person name="Ng V."/>
            <person name="Clum A."/>
            <person name="Ohm R."/>
            <person name="Martin F."/>
            <person name="Silar P."/>
            <person name="Natvig D."/>
            <person name="Lalanne C."/>
            <person name="Gautier V."/>
            <person name="Ament-Velasquez S.L."/>
            <person name="Kruys A."/>
            <person name="Hutchinson M.I."/>
            <person name="Powell A.J."/>
            <person name="Barry K."/>
            <person name="Miller A.N."/>
            <person name="Grigoriev I.V."/>
            <person name="Debuchy R."/>
            <person name="Gladieux P."/>
            <person name="Thoren M.H."/>
            <person name="Johannesson H."/>
        </authorList>
    </citation>
    <scope>NUCLEOTIDE SEQUENCE</scope>
    <source>
        <strain evidence="8">PSN293</strain>
    </source>
</reference>
<feature type="compositionally biased region" description="Low complexity" evidence="5">
    <location>
        <begin position="29"/>
        <end position="45"/>
    </location>
</feature>
<evidence type="ECO:0000256" key="6">
    <source>
        <dbReference type="SAM" id="Phobius"/>
    </source>
</evidence>
<sequence>MEFQPQEAASLSKLPTGGDESSTKKASGPASNIDSPSLSSSPNASRTDFEGSDHMDDDELQDGVAPNVPRVSSSPDDVVTWEPLALVQTRTSIGSSASRPPEYEVVFEPGDPENPKNWPTWYRAWIIFSVSFSTWAVVVYSTTYTSIIPGLGDEFNVSAQISTLGVTTYLFGLAAGSVIVAPLSEIYGRRPVYIICLLAWAALVVPCGLATSIEEILVVRFFGAFFGAAMVSNSPGTIVDIMDHEYLSLGMSCWSIAPLNGPVTGPIIGGFVYQYMGWRWANWIVLIIGGAAILVIFTVKETYTPTILQRKAARKRKETDDERYWSQFDQRASTLEILKLNMGRPFVLAVTEPILIFFNIWISIIYAILYLCFVAYPIVFVQYRQWSPGFAGLGFLGIGIGTMIAICLEPLWRRIINSHEKDPETGHVFPEAIGSVMCIGSFLTPIGQLVFSWTSLPPIHWAIPIAFGIPFGLGNTLAFIYSGNYLAGCYEYYAASAMAGNAVIRSVLGGTLPLAGNAMYKALTPQWAGTLLGLCEVLLIPIPFIFYRYGDKIRAKSKIIRQMREERAKNAGKRARQLAREVRRMAREQALREGETETKVVQVSEGTVNTREVV</sequence>
<keyword evidence="3 6" id="KW-1133">Transmembrane helix</keyword>
<dbReference type="FunFam" id="1.20.1250.20:FF:000011">
    <property type="entry name" value="MFS multidrug transporter, putative"/>
    <property type="match status" value="1"/>
</dbReference>
<feature type="transmembrane region" description="Helical" evidence="6">
    <location>
        <begin position="492"/>
        <end position="515"/>
    </location>
</feature>
<evidence type="ECO:0000256" key="2">
    <source>
        <dbReference type="ARBA" id="ARBA00022692"/>
    </source>
</evidence>
<evidence type="ECO:0000256" key="1">
    <source>
        <dbReference type="ARBA" id="ARBA00004141"/>
    </source>
</evidence>
<evidence type="ECO:0000313" key="9">
    <source>
        <dbReference type="Proteomes" id="UP001301769"/>
    </source>
</evidence>
<dbReference type="PANTHER" id="PTHR23502">
    <property type="entry name" value="MAJOR FACILITATOR SUPERFAMILY"/>
    <property type="match status" value="1"/>
</dbReference>
<feature type="region of interest" description="Disordered" evidence="5">
    <location>
        <begin position="1"/>
        <end position="76"/>
    </location>
</feature>
<feature type="transmembrane region" description="Helical" evidence="6">
    <location>
        <begin position="159"/>
        <end position="180"/>
    </location>
</feature>
<feature type="transmembrane region" description="Helical" evidence="6">
    <location>
        <begin position="390"/>
        <end position="412"/>
    </location>
</feature>
<feature type="transmembrane region" description="Helical" evidence="6">
    <location>
        <begin position="354"/>
        <end position="378"/>
    </location>
</feature>
<dbReference type="Pfam" id="PF07690">
    <property type="entry name" value="MFS_1"/>
    <property type="match status" value="1"/>
</dbReference>
<feature type="transmembrane region" description="Helical" evidence="6">
    <location>
        <begin position="217"/>
        <end position="234"/>
    </location>
</feature>
<dbReference type="InterPro" id="IPR020846">
    <property type="entry name" value="MFS_dom"/>
</dbReference>
<keyword evidence="4 6" id="KW-0472">Membrane</keyword>
<feature type="domain" description="Major facilitator superfamily (MFS) profile" evidence="7">
    <location>
        <begin position="126"/>
        <end position="614"/>
    </location>
</feature>
<evidence type="ECO:0000259" key="7">
    <source>
        <dbReference type="PROSITE" id="PS50850"/>
    </source>
</evidence>
<evidence type="ECO:0000256" key="4">
    <source>
        <dbReference type="ARBA" id="ARBA00023136"/>
    </source>
</evidence>
<evidence type="ECO:0000256" key="3">
    <source>
        <dbReference type="ARBA" id="ARBA00022989"/>
    </source>
</evidence>
<dbReference type="AlphaFoldDB" id="A0AAN7BA64"/>
<feature type="transmembrane region" description="Helical" evidence="6">
    <location>
        <begin position="246"/>
        <end position="268"/>
    </location>
</feature>
<protein>
    <submittedName>
        <fullName evidence="8">Major facilitator superfamily domain-containing protein</fullName>
    </submittedName>
</protein>
<dbReference type="SUPFAM" id="SSF103473">
    <property type="entry name" value="MFS general substrate transporter"/>
    <property type="match status" value="1"/>
</dbReference>
<comment type="subcellular location">
    <subcellularLocation>
        <location evidence="1">Membrane</location>
        <topology evidence="1">Multi-pass membrane protein</topology>
    </subcellularLocation>
</comment>
<keyword evidence="9" id="KW-1185">Reference proteome</keyword>
<evidence type="ECO:0000256" key="5">
    <source>
        <dbReference type="SAM" id="MobiDB-lite"/>
    </source>
</evidence>
<reference evidence="8" key="1">
    <citation type="journal article" date="2023" name="Mol. Phylogenet. Evol.">
        <title>Genome-scale phylogeny and comparative genomics of the fungal order Sordariales.</title>
        <authorList>
            <person name="Hensen N."/>
            <person name="Bonometti L."/>
            <person name="Westerberg I."/>
            <person name="Brannstrom I.O."/>
            <person name="Guillou S."/>
            <person name="Cros-Aarteil S."/>
            <person name="Calhoun S."/>
            <person name="Haridas S."/>
            <person name="Kuo A."/>
            <person name="Mondo S."/>
            <person name="Pangilinan J."/>
            <person name="Riley R."/>
            <person name="LaButti K."/>
            <person name="Andreopoulos B."/>
            <person name="Lipzen A."/>
            <person name="Chen C."/>
            <person name="Yan M."/>
            <person name="Daum C."/>
            <person name="Ng V."/>
            <person name="Clum A."/>
            <person name="Steindorff A."/>
            <person name="Ohm R.A."/>
            <person name="Martin F."/>
            <person name="Silar P."/>
            <person name="Natvig D.O."/>
            <person name="Lalanne C."/>
            <person name="Gautier V."/>
            <person name="Ament-Velasquez S.L."/>
            <person name="Kruys A."/>
            <person name="Hutchinson M.I."/>
            <person name="Powell A.J."/>
            <person name="Barry K."/>
            <person name="Miller A.N."/>
            <person name="Grigoriev I.V."/>
            <person name="Debuchy R."/>
            <person name="Gladieux P."/>
            <person name="Hiltunen Thoren M."/>
            <person name="Johannesson H."/>
        </authorList>
    </citation>
    <scope>NUCLEOTIDE SEQUENCE</scope>
    <source>
        <strain evidence="8">PSN293</strain>
    </source>
</reference>
<feature type="transmembrane region" description="Helical" evidence="6">
    <location>
        <begin position="459"/>
        <end position="480"/>
    </location>
</feature>
<proteinExistence type="predicted"/>
<feature type="transmembrane region" description="Helical" evidence="6">
    <location>
        <begin position="432"/>
        <end position="453"/>
    </location>
</feature>
<dbReference type="InterPro" id="IPR036259">
    <property type="entry name" value="MFS_trans_sf"/>
</dbReference>
<feature type="transmembrane region" description="Helical" evidence="6">
    <location>
        <begin position="124"/>
        <end position="147"/>
    </location>
</feature>
<feature type="transmembrane region" description="Helical" evidence="6">
    <location>
        <begin position="280"/>
        <end position="299"/>
    </location>
</feature>
<name>A0AAN7BA64_9PEZI</name>
<dbReference type="Gene3D" id="1.20.1250.20">
    <property type="entry name" value="MFS general substrate transporter like domains"/>
    <property type="match status" value="1"/>
</dbReference>
<dbReference type="InterPro" id="IPR011701">
    <property type="entry name" value="MFS"/>
</dbReference>
<comment type="caution">
    <text evidence="8">The sequence shown here is derived from an EMBL/GenBank/DDBJ whole genome shotgun (WGS) entry which is preliminary data.</text>
</comment>
<dbReference type="CDD" id="cd17323">
    <property type="entry name" value="MFS_Tpo1_MDR_like"/>
    <property type="match status" value="1"/>
</dbReference>
<evidence type="ECO:0000313" key="8">
    <source>
        <dbReference type="EMBL" id="KAK4218331.1"/>
    </source>
</evidence>
<dbReference type="PROSITE" id="PS50850">
    <property type="entry name" value="MFS"/>
    <property type="match status" value="1"/>
</dbReference>
<feature type="transmembrane region" description="Helical" evidence="6">
    <location>
        <begin position="527"/>
        <end position="547"/>
    </location>
</feature>
<feature type="transmembrane region" description="Helical" evidence="6">
    <location>
        <begin position="192"/>
        <end position="211"/>
    </location>
</feature>
<dbReference type="GO" id="GO:0022857">
    <property type="term" value="F:transmembrane transporter activity"/>
    <property type="evidence" value="ECO:0007669"/>
    <property type="project" value="InterPro"/>
</dbReference>
<dbReference type="GO" id="GO:0005886">
    <property type="term" value="C:plasma membrane"/>
    <property type="evidence" value="ECO:0007669"/>
    <property type="project" value="TreeGrafter"/>
</dbReference>
<dbReference type="PANTHER" id="PTHR23502:SF12">
    <property type="entry name" value="MULTIDRUG TRANSPORTER, PUTATIVE (AFU_ORTHOLOGUE AFUA_1G06440)-RELATED"/>
    <property type="match status" value="1"/>
</dbReference>
<dbReference type="Proteomes" id="UP001301769">
    <property type="component" value="Unassembled WGS sequence"/>
</dbReference>